<comment type="similarity">
    <text evidence="2">Belongs to the GMC oxidoreductase family.</text>
</comment>
<name>A0A7G6X601_9ACTN</name>
<evidence type="ECO:0000256" key="5">
    <source>
        <dbReference type="ARBA" id="ARBA00023002"/>
    </source>
</evidence>
<dbReference type="SUPFAM" id="SSF51905">
    <property type="entry name" value="FAD/NAD(P)-binding domain"/>
    <property type="match status" value="1"/>
</dbReference>
<dbReference type="Proteomes" id="UP000515563">
    <property type="component" value="Chromosome"/>
</dbReference>
<protein>
    <recommendedName>
        <fullName evidence="6">Glucose-methanol-choline oxidoreductase C-terminal domain-containing protein</fullName>
    </recommendedName>
</protein>
<sequence length="179" mass="19533">MAGGIDKLLTVLVITDDDVEAQNRVTLSALPADENGPIPKVTFKQRKRTPRTLKNREFMARKAAELLRGAGAKKVYRIDWAPLILHVQSSMRMGESESNSVVDARGETRAVKGLFIADNSARSNGLGGPNPTLTSQAPATRTAEHIFQSYFDGDPWVHKESPVVSTDPRISVRLGQLGL</sequence>
<evidence type="ECO:0000256" key="1">
    <source>
        <dbReference type="ARBA" id="ARBA00001974"/>
    </source>
</evidence>
<dbReference type="AlphaFoldDB" id="A0A7G6X601"/>
<accession>A0A7G6X601</accession>
<evidence type="ECO:0000256" key="2">
    <source>
        <dbReference type="ARBA" id="ARBA00010790"/>
    </source>
</evidence>
<organism evidence="7 8">
    <name type="scientific">Kribbella qitaiheensis</name>
    <dbReference type="NCBI Taxonomy" id="1544730"/>
    <lineage>
        <taxon>Bacteria</taxon>
        <taxon>Bacillati</taxon>
        <taxon>Actinomycetota</taxon>
        <taxon>Actinomycetes</taxon>
        <taxon>Propionibacteriales</taxon>
        <taxon>Kribbellaceae</taxon>
        <taxon>Kribbella</taxon>
    </lineage>
</organism>
<evidence type="ECO:0000256" key="3">
    <source>
        <dbReference type="ARBA" id="ARBA00022630"/>
    </source>
</evidence>
<evidence type="ECO:0000313" key="7">
    <source>
        <dbReference type="EMBL" id="QNE21666.1"/>
    </source>
</evidence>
<keyword evidence="4" id="KW-0274">FAD</keyword>
<dbReference type="EMBL" id="CP043661">
    <property type="protein sequence ID" value="QNE21666.1"/>
    <property type="molecule type" value="Genomic_DNA"/>
</dbReference>
<feature type="domain" description="Glucose-methanol-choline oxidoreductase C-terminal" evidence="6">
    <location>
        <begin position="22"/>
        <end position="137"/>
    </location>
</feature>
<evidence type="ECO:0000259" key="6">
    <source>
        <dbReference type="Pfam" id="PF05199"/>
    </source>
</evidence>
<dbReference type="PANTHER" id="PTHR42784">
    <property type="entry name" value="PYRANOSE 2-OXIDASE"/>
    <property type="match status" value="1"/>
</dbReference>
<gene>
    <name evidence="7" type="ORF">F1D05_31790</name>
</gene>
<comment type="cofactor">
    <cofactor evidence="1">
        <name>FAD</name>
        <dbReference type="ChEBI" id="CHEBI:57692"/>
    </cofactor>
</comment>
<evidence type="ECO:0000313" key="8">
    <source>
        <dbReference type="Proteomes" id="UP000515563"/>
    </source>
</evidence>
<dbReference type="RefSeq" id="WP_185444074.1">
    <property type="nucleotide sequence ID" value="NZ_CP043661.1"/>
</dbReference>
<dbReference type="Gene3D" id="3.50.50.60">
    <property type="entry name" value="FAD/NAD(P)-binding domain"/>
    <property type="match status" value="1"/>
</dbReference>
<reference evidence="8" key="1">
    <citation type="submission" date="2019-09" db="EMBL/GenBank/DDBJ databases">
        <title>Antimicrobial potential of Antarctic Bacteria.</title>
        <authorList>
            <person name="Benaud N."/>
            <person name="Edwards R.J."/>
            <person name="Ferrari B.C."/>
        </authorList>
    </citation>
    <scope>NUCLEOTIDE SEQUENCE [LARGE SCALE GENOMIC DNA]</scope>
    <source>
        <strain evidence="8">SPB151</strain>
    </source>
</reference>
<reference evidence="7 8" key="2">
    <citation type="journal article" date="2020" name="Microbiol. Resour. Announc.">
        <title>Antarctic desert soil bacteria exhibit high novel natural product potential, evaluated through long-read genome sequencing and comparative genomics.</title>
        <authorList>
            <person name="Benaud N."/>
            <person name="Edwards R.J."/>
            <person name="Amos T.G."/>
            <person name="D'Agostino P.M."/>
            <person name="Gutierrez-Chavez C."/>
            <person name="Montgomery K."/>
            <person name="Nicetic I."/>
            <person name="Ferrari B.C."/>
        </authorList>
    </citation>
    <scope>NUCLEOTIDE SEQUENCE [LARGE SCALE GENOMIC DNA]</scope>
    <source>
        <strain evidence="7 8">SPB151</strain>
    </source>
</reference>
<dbReference type="Pfam" id="PF05199">
    <property type="entry name" value="GMC_oxred_C"/>
    <property type="match status" value="1"/>
</dbReference>
<dbReference type="KEGG" id="kqi:F1D05_31790"/>
<keyword evidence="8" id="KW-1185">Reference proteome</keyword>
<evidence type="ECO:0000256" key="4">
    <source>
        <dbReference type="ARBA" id="ARBA00022827"/>
    </source>
</evidence>
<keyword evidence="3" id="KW-0285">Flavoprotein</keyword>
<dbReference type="PANTHER" id="PTHR42784:SF1">
    <property type="entry name" value="PYRANOSE 2-OXIDASE"/>
    <property type="match status" value="1"/>
</dbReference>
<dbReference type="InterPro" id="IPR051473">
    <property type="entry name" value="P2Ox-like"/>
</dbReference>
<keyword evidence="5" id="KW-0560">Oxidoreductase</keyword>
<proteinExistence type="inferred from homology"/>
<dbReference type="InterPro" id="IPR036188">
    <property type="entry name" value="FAD/NAD-bd_sf"/>
</dbReference>
<dbReference type="InterPro" id="IPR007867">
    <property type="entry name" value="GMC_OxRtase_C"/>
</dbReference>
<dbReference type="GO" id="GO:0016614">
    <property type="term" value="F:oxidoreductase activity, acting on CH-OH group of donors"/>
    <property type="evidence" value="ECO:0007669"/>
    <property type="project" value="InterPro"/>
</dbReference>